<keyword evidence="2" id="KW-1003">Cell membrane</keyword>
<dbReference type="InterPro" id="IPR020846">
    <property type="entry name" value="MFS_dom"/>
</dbReference>
<feature type="transmembrane region" description="Helical" evidence="7">
    <location>
        <begin position="287"/>
        <end position="308"/>
    </location>
</feature>
<feature type="transmembrane region" description="Helical" evidence="7">
    <location>
        <begin position="100"/>
        <end position="121"/>
    </location>
</feature>
<dbReference type="PROSITE" id="PS50850">
    <property type="entry name" value="MFS"/>
    <property type="match status" value="1"/>
</dbReference>
<dbReference type="SUPFAM" id="SSF103473">
    <property type="entry name" value="MFS general substrate transporter"/>
    <property type="match status" value="1"/>
</dbReference>
<keyword evidence="4 7" id="KW-1133">Transmembrane helix</keyword>
<feature type="transmembrane region" description="Helical" evidence="7">
    <location>
        <begin position="253"/>
        <end position="275"/>
    </location>
</feature>
<evidence type="ECO:0000256" key="1">
    <source>
        <dbReference type="ARBA" id="ARBA00004651"/>
    </source>
</evidence>
<feature type="compositionally biased region" description="Gly residues" evidence="6">
    <location>
        <begin position="212"/>
        <end position="230"/>
    </location>
</feature>
<feature type="transmembrane region" description="Helical" evidence="7">
    <location>
        <begin position="31"/>
        <end position="51"/>
    </location>
</feature>
<feature type="transmembrane region" description="Helical" evidence="7">
    <location>
        <begin position="57"/>
        <end position="80"/>
    </location>
</feature>
<reference evidence="10" key="1">
    <citation type="journal article" date="2019" name="Int. J. Syst. Evol. Microbiol.">
        <title>The Global Catalogue of Microorganisms (GCM) 10K type strain sequencing project: providing services to taxonomists for standard genome sequencing and annotation.</title>
        <authorList>
            <consortium name="The Broad Institute Genomics Platform"/>
            <consortium name="The Broad Institute Genome Sequencing Center for Infectious Disease"/>
            <person name="Wu L."/>
            <person name="Ma J."/>
        </authorList>
    </citation>
    <scope>NUCLEOTIDE SEQUENCE [LARGE SCALE GENOMIC DNA]</scope>
    <source>
        <strain evidence="10">XZYJ18</strain>
    </source>
</reference>
<evidence type="ECO:0000313" key="10">
    <source>
        <dbReference type="Proteomes" id="UP001595923"/>
    </source>
</evidence>
<protein>
    <submittedName>
        <fullName evidence="9">MFS transporter</fullName>
    </submittedName>
</protein>
<feature type="transmembrane region" description="Helical" evidence="7">
    <location>
        <begin position="401"/>
        <end position="422"/>
    </location>
</feature>
<feature type="domain" description="Major facilitator superfamily (MFS) profile" evidence="8">
    <location>
        <begin position="242"/>
        <end position="442"/>
    </location>
</feature>
<proteinExistence type="predicted"/>
<evidence type="ECO:0000259" key="8">
    <source>
        <dbReference type="PROSITE" id="PS50850"/>
    </source>
</evidence>
<keyword evidence="3 7" id="KW-0812">Transmembrane</keyword>
<feature type="region of interest" description="Disordered" evidence="6">
    <location>
        <begin position="208"/>
        <end position="230"/>
    </location>
</feature>
<feature type="transmembrane region" description="Helical" evidence="7">
    <location>
        <begin position="376"/>
        <end position="395"/>
    </location>
</feature>
<dbReference type="PANTHER" id="PTHR23513">
    <property type="entry name" value="INTEGRAL MEMBRANE EFFLUX PROTEIN-RELATED"/>
    <property type="match status" value="1"/>
</dbReference>
<dbReference type="Proteomes" id="UP001595923">
    <property type="component" value="Unassembled WGS sequence"/>
</dbReference>
<evidence type="ECO:0000256" key="4">
    <source>
        <dbReference type="ARBA" id="ARBA00022989"/>
    </source>
</evidence>
<keyword evidence="10" id="KW-1185">Reference proteome</keyword>
<feature type="transmembrane region" description="Helical" evidence="7">
    <location>
        <begin position="315"/>
        <end position="334"/>
    </location>
</feature>
<accession>A0ABV9DZ77</accession>
<gene>
    <name evidence="9" type="ORF">ACFO4E_15980</name>
</gene>
<evidence type="ECO:0000313" key="9">
    <source>
        <dbReference type="EMBL" id="MFC4563363.1"/>
    </source>
</evidence>
<dbReference type="EMBL" id="JBHSFQ010000014">
    <property type="protein sequence ID" value="MFC4563363.1"/>
    <property type="molecule type" value="Genomic_DNA"/>
</dbReference>
<dbReference type="PANTHER" id="PTHR23513:SF6">
    <property type="entry name" value="MAJOR FACILITATOR SUPERFAMILY ASSOCIATED DOMAIN-CONTAINING PROTEIN"/>
    <property type="match status" value="1"/>
</dbReference>
<name>A0ABV9DZ77_9ACTN</name>
<dbReference type="RefSeq" id="WP_378575516.1">
    <property type="nucleotide sequence ID" value="NZ_JBHSFQ010000014.1"/>
</dbReference>
<dbReference type="InterPro" id="IPR036259">
    <property type="entry name" value="MFS_trans_sf"/>
</dbReference>
<dbReference type="Gene3D" id="1.20.1250.20">
    <property type="entry name" value="MFS general substrate transporter like domains"/>
    <property type="match status" value="1"/>
</dbReference>
<evidence type="ECO:0000256" key="2">
    <source>
        <dbReference type="ARBA" id="ARBA00022475"/>
    </source>
</evidence>
<feature type="transmembrane region" description="Helical" evidence="7">
    <location>
        <begin position="173"/>
        <end position="200"/>
    </location>
</feature>
<comment type="subcellular location">
    <subcellularLocation>
        <location evidence="1">Cell membrane</location>
        <topology evidence="1">Multi-pass membrane protein</topology>
    </subcellularLocation>
</comment>
<keyword evidence="5 7" id="KW-0472">Membrane</keyword>
<dbReference type="InterPro" id="IPR011701">
    <property type="entry name" value="MFS"/>
</dbReference>
<evidence type="ECO:0000256" key="5">
    <source>
        <dbReference type="ARBA" id="ARBA00023136"/>
    </source>
</evidence>
<dbReference type="Pfam" id="PF07690">
    <property type="entry name" value="MFS_1"/>
    <property type="match status" value="1"/>
</dbReference>
<comment type="caution">
    <text evidence="9">The sequence shown here is derived from an EMBL/GenBank/DDBJ whole genome shotgun (WGS) entry which is preliminary data.</text>
</comment>
<evidence type="ECO:0000256" key="6">
    <source>
        <dbReference type="SAM" id="MobiDB-lite"/>
    </source>
</evidence>
<organism evidence="9 10">
    <name type="scientific">Nocardiopsis mangrovi</name>
    <dbReference type="NCBI Taxonomy" id="1179818"/>
    <lineage>
        <taxon>Bacteria</taxon>
        <taxon>Bacillati</taxon>
        <taxon>Actinomycetota</taxon>
        <taxon>Actinomycetes</taxon>
        <taxon>Streptosporangiales</taxon>
        <taxon>Nocardiopsidaceae</taxon>
        <taxon>Nocardiopsis</taxon>
    </lineage>
</organism>
<evidence type="ECO:0000256" key="3">
    <source>
        <dbReference type="ARBA" id="ARBA00022692"/>
    </source>
</evidence>
<evidence type="ECO:0000256" key="7">
    <source>
        <dbReference type="SAM" id="Phobius"/>
    </source>
</evidence>
<sequence length="442" mass="44930">MRSAMGPVARSAMRPPARLGAAFHRYWGSDVTVGLTDGMLGTAIPLIAALLTTDPLAVSGLTAARFLPWLLFGAVSGAVVDRIDRARAMITANLVRSAVLALLAVLIAGGQASIWTLYVVMFTVMTCETVVDTASRAMLPALVGRSHLDRANGRLEGGRVAAEDFAGAPMAGLLFAVAAVLPVASAAGTYALAALLLVAIPVTARRPRRPGGPAGGDPAGGGPVGGGSGGSIGRDVVEGFRYVFGVPIMRRMVLLHTGTMMGLQMGAAVLVLFVVERLGVPPALYGAFMVSSAVGALLGSAVAARAAARFGRARVLRTSLVVMAALAFGLALAPGPLTGALVWGLLGTALAVMNVLFAGVLQVIVPDELRGRASGVRRMVGWGLSPLGALAGGMLGRIDLALPFAVSGLVFALTVAVCWRTIGAAVRLVGDRPGMGHAEPPA</sequence>
<feature type="transmembrane region" description="Helical" evidence="7">
    <location>
        <begin position="340"/>
        <end position="364"/>
    </location>
</feature>
<dbReference type="CDD" id="cd06173">
    <property type="entry name" value="MFS_MefA_like"/>
    <property type="match status" value="1"/>
</dbReference>